<keyword evidence="2" id="KW-1185">Reference proteome</keyword>
<evidence type="ECO:0000313" key="2">
    <source>
        <dbReference type="Proteomes" id="UP000184346"/>
    </source>
</evidence>
<organism evidence="1 2">
    <name type="scientific">Modicisalibacter ilicicola DSM 19980</name>
    <dbReference type="NCBI Taxonomy" id="1121942"/>
    <lineage>
        <taxon>Bacteria</taxon>
        <taxon>Pseudomonadati</taxon>
        <taxon>Pseudomonadota</taxon>
        <taxon>Gammaproteobacteria</taxon>
        <taxon>Oceanospirillales</taxon>
        <taxon>Halomonadaceae</taxon>
        <taxon>Modicisalibacter</taxon>
    </lineage>
</organism>
<dbReference type="STRING" id="1121942.SAMN02745148_03278"/>
<sequence>MQVETIGDVLDWTRAVHGNLADCMAHCSKGADQERVRMLLDYLAEHERELSRVLELTKQDASPSALHTWCYEYFERYPVKPHEQCNEDFRNMDTRDIMSAVLALHEKVTDLYRYLHSRAEVNSTRELLANLIELEEHEAMRMARDAGRMEDL</sequence>
<evidence type="ECO:0008006" key="3">
    <source>
        <dbReference type="Google" id="ProtNLM"/>
    </source>
</evidence>
<gene>
    <name evidence="1" type="ORF">SAMN02745148_03278</name>
</gene>
<dbReference type="Proteomes" id="UP000184346">
    <property type="component" value="Unassembled WGS sequence"/>
</dbReference>
<accession>A0A1M5DM96</accession>
<evidence type="ECO:0000313" key="1">
    <source>
        <dbReference type="EMBL" id="SHF68148.1"/>
    </source>
</evidence>
<protein>
    <recommendedName>
        <fullName evidence="3">ATPase</fullName>
    </recommendedName>
</protein>
<dbReference type="EMBL" id="FQUJ01000018">
    <property type="protein sequence ID" value="SHF68148.1"/>
    <property type="molecule type" value="Genomic_DNA"/>
</dbReference>
<dbReference type="RefSeq" id="WP_072824817.1">
    <property type="nucleotide sequence ID" value="NZ_FQUJ01000018.1"/>
</dbReference>
<dbReference type="AlphaFoldDB" id="A0A1M5DM96"/>
<dbReference type="OrthoDB" id="278693at2"/>
<reference evidence="1 2" key="1">
    <citation type="submission" date="2016-11" db="EMBL/GenBank/DDBJ databases">
        <authorList>
            <person name="Jaros S."/>
            <person name="Januszkiewicz K."/>
            <person name="Wedrychowicz H."/>
        </authorList>
    </citation>
    <scope>NUCLEOTIDE SEQUENCE [LARGE SCALE GENOMIC DNA]</scope>
    <source>
        <strain evidence="1 2">DSM 19980</strain>
    </source>
</reference>
<name>A0A1M5DM96_9GAMM</name>
<proteinExistence type="predicted"/>